<dbReference type="Proteomes" id="UP000023152">
    <property type="component" value="Unassembled WGS sequence"/>
</dbReference>
<feature type="transmembrane region" description="Helical" evidence="1">
    <location>
        <begin position="192"/>
        <end position="210"/>
    </location>
</feature>
<organism evidence="2 3">
    <name type="scientific">Reticulomyxa filosa</name>
    <dbReference type="NCBI Taxonomy" id="46433"/>
    <lineage>
        <taxon>Eukaryota</taxon>
        <taxon>Sar</taxon>
        <taxon>Rhizaria</taxon>
        <taxon>Retaria</taxon>
        <taxon>Foraminifera</taxon>
        <taxon>Monothalamids</taxon>
        <taxon>Reticulomyxidae</taxon>
        <taxon>Reticulomyxa</taxon>
    </lineage>
</organism>
<name>X6NF36_RETFI</name>
<keyword evidence="1" id="KW-0472">Membrane</keyword>
<proteinExistence type="predicted"/>
<feature type="transmembrane region" description="Helical" evidence="1">
    <location>
        <begin position="230"/>
        <end position="254"/>
    </location>
</feature>
<evidence type="ECO:0000256" key="1">
    <source>
        <dbReference type="SAM" id="Phobius"/>
    </source>
</evidence>
<sequence length="257" mass="27209">MCVYCKIWDKLNIIRQSVKDNVLSPQGVATGGTTRPANVNTNVNVSVNNDVNEIKTQVELQAQVGTNGGAAPTVLPTTQLSDSDIVNPQHQRQHSDEETAYTEPKFSDFVVGDANATTTTTTDAAVVGSGANGVTTAAVTTTTATTTTATTAAVTTTTIATPVATNANITTTTTTGSAISRPSQDHGHGGGLLLRIQFYPIILFCCYLSATVRELYQLFSGHTAPFALAALDIFTASLLVLFNICIRILFFFFFCCL</sequence>
<gene>
    <name evidence="2" type="ORF">RFI_12545</name>
</gene>
<reference evidence="2 3" key="1">
    <citation type="journal article" date="2013" name="Curr. Biol.">
        <title>The Genome of the Foraminiferan Reticulomyxa filosa.</title>
        <authorList>
            <person name="Glockner G."/>
            <person name="Hulsmann N."/>
            <person name="Schleicher M."/>
            <person name="Noegel A.A."/>
            <person name="Eichinger L."/>
            <person name="Gallinger C."/>
            <person name="Pawlowski J."/>
            <person name="Sierra R."/>
            <person name="Euteneuer U."/>
            <person name="Pillet L."/>
            <person name="Moustafa A."/>
            <person name="Platzer M."/>
            <person name="Groth M."/>
            <person name="Szafranski K."/>
            <person name="Schliwa M."/>
        </authorList>
    </citation>
    <scope>NUCLEOTIDE SEQUENCE [LARGE SCALE GENOMIC DNA]</scope>
</reference>
<keyword evidence="1" id="KW-1133">Transmembrane helix</keyword>
<protein>
    <submittedName>
        <fullName evidence="2">Uncharacterized protein</fullName>
    </submittedName>
</protein>
<keyword evidence="3" id="KW-1185">Reference proteome</keyword>
<dbReference type="EMBL" id="ASPP01009106">
    <property type="protein sequence ID" value="ETO24611.1"/>
    <property type="molecule type" value="Genomic_DNA"/>
</dbReference>
<accession>X6NF36</accession>
<evidence type="ECO:0000313" key="2">
    <source>
        <dbReference type="EMBL" id="ETO24611.1"/>
    </source>
</evidence>
<evidence type="ECO:0000313" key="3">
    <source>
        <dbReference type="Proteomes" id="UP000023152"/>
    </source>
</evidence>
<comment type="caution">
    <text evidence="2">The sequence shown here is derived from an EMBL/GenBank/DDBJ whole genome shotgun (WGS) entry which is preliminary data.</text>
</comment>
<dbReference type="AlphaFoldDB" id="X6NF36"/>
<keyword evidence="1" id="KW-0812">Transmembrane</keyword>